<keyword evidence="4 11" id="KW-0812">Transmembrane</keyword>
<evidence type="ECO:0000256" key="3">
    <source>
        <dbReference type="ARBA" id="ARBA00022449"/>
    </source>
</evidence>
<evidence type="ECO:0000256" key="11">
    <source>
        <dbReference type="SAM" id="Phobius"/>
    </source>
</evidence>
<accession>A0ABR1M1M7</accession>
<dbReference type="EMBL" id="JBBPDW010000025">
    <property type="protein sequence ID" value="KAK7541345.1"/>
    <property type="molecule type" value="Genomic_DNA"/>
</dbReference>
<evidence type="ECO:0000256" key="4">
    <source>
        <dbReference type="ARBA" id="ARBA00022692"/>
    </source>
</evidence>
<evidence type="ECO:0000256" key="1">
    <source>
        <dbReference type="ARBA" id="ARBA00004141"/>
    </source>
</evidence>
<keyword evidence="9" id="KW-0739">Sodium transport</keyword>
<dbReference type="PANTHER" id="PTHR43562">
    <property type="entry name" value="NAPA-TYPE SODIUM/HYDROGEN ANTIPORTER"/>
    <property type="match status" value="1"/>
</dbReference>
<keyword evidence="2" id="KW-0813">Transport</keyword>
<proteinExistence type="predicted"/>
<dbReference type="Gene3D" id="1.20.1530.20">
    <property type="match status" value="3"/>
</dbReference>
<feature type="transmembrane region" description="Helical" evidence="11">
    <location>
        <begin position="94"/>
        <end position="114"/>
    </location>
</feature>
<keyword evidence="5 11" id="KW-1133">Transmembrane helix</keyword>
<evidence type="ECO:0000259" key="12">
    <source>
        <dbReference type="Pfam" id="PF00999"/>
    </source>
</evidence>
<feature type="transmembrane region" description="Helical" evidence="11">
    <location>
        <begin position="157"/>
        <end position="180"/>
    </location>
</feature>
<organism evidence="13 14">
    <name type="scientific">Phyllosticta citricarpa</name>
    <dbReference type="NCBI Taxonomy" id="55181"/>
    <lineage>
        <taxon>Eukaryota</taxon>
        <taxon>Fungi</taxon>
        <taxon>Dikarya</taxon>
        <taxon>Ascomycota</taxon>
        <taxon>Pezizomycotina</taxon>
        <taxon>Dothideomycetes</taxon>
        <taxon>Dothideomycetes incertae sedis</taxon>
        <taxon>Botryosphaeriales</taxon>
        <taxon>Phyllostictaceae</taxon>
        <taxon>Phyllosticta</taxon>
    </lineage>
</organism>
<feature type="transmembrane region" description="Helical" evidence="11">
    <location>
        <begin position="126"/>
        <end position="145"/>
    </location>
</feature>
<evidence type="ECO:0000256" key="2">
    <source>
        <dbReference type="ARBA" id="ARBA00022448"/>
    </source>
</evidence>
<keyword evidence="7" id="KW-0406">Ion transport</keyword>
<sequence>MAASLPYHEPGIVTILIQSSFLLILNLINVIVDNTLYCGLLGQIFIGVAWGTPGAKWLDEKTEEVIVQLGYLGLILLVYEGGLSTSFASLKANLLLSIAVAITGIGLPIGLSFILQDLVGATPLQAFAAGAALCSTSLGTTFTVLSTSGLTKSRLGVVLTSAAMMDDVVGLVMVQVISNLGGSAVSFEATTVIRPVFVSLAFAVLTPLICYFIVKPCTLSLNKYREANPNGTLQKIFSQQHAPFAIHTLLLFALVAGGTYAGTSNLFTAYIAGACISWWDTELAHQPVENCIQNATKKRKEPSAPADPRQIDSQSIAGAKSVHSATPSHIPGAAVYERLYQQAVERILKPLFFASIGFSIPISRMFSGRIVWRGIVYTLLMLLGKLACGLWLVRFSASTHILERLKRLGFRQKQKHTITDENVDAAQYGDNATQEAEAPAAAQPNAPSSSDPSASGPTASAPPSHITPSPTSPVSLYPGAIIGSAMVARGEIGFLISSVAQSRGVLSDEIYLVATWAIMLCTIIGPLAVGMLVRRVKGLQLGRDERLGGEGKRDVLGVWGVD</sequence>
<feature type="transmembrane region" description="Helical" evidence="11">
    <location>
        <begin position="35"/>
        <end position="53"/>
    </location>
</feature>
<dbReference type="Pfam" id="PF00999">
    <property type="entry name" value="Na_H_Exchanger"/>
    <property type="match status" value="1"/>
</dbReference>
<keyword evidence="8 11" id="KW-0472">Membrane</keyword>
<evidence type="ECO:0000256" key="6">
    <source>
        <dbReference type="ARBA" id="ARBA00023053"/>
    </source>
</evidence>
<reference evidence="13 14" key="1">
    <citation type="submission" date="2024-04" db="EMBL/GenBank/DDBJ databases">
        <title>Phyllosticta paracitricarpa is synonymous to the EU quarantine fungus P. citricarpa based on phylogenomic analyses.</title>
        <authorList>
            <consortium name="Lawrence Berkeley National Laboratory"/>
            <person name="Van Ingen-Buijs V.A."/>
            <person name="Van Westerhoven A.C."/>
            <person name="Haridas S."/>
            <person name="Skiadas P."/>
            <person name="Martin F."/>
            <person name="Groenewald J.Z."/>
            <person name="Crous P.W."/>
            <person name="Seidl M.F."/>
        </authorList>
    </citation>
    <scope>NUCLEOTIDE SEQUENCE [LARGE SCALE GENOMIC DNA]</scope>
    <source>
        <strain evidence="13 14">CBS 122670</strain>
    </source>
</reference>
<evidence type="ECO:0000256" key="8">
    <source>
        <dbReference type="ARBA" id="ARBA00023136"/>
    </source>
</evidence>
<keyword evidence="14" id="KW-1185">Reference proteome</keyword>
<feature type="transmembrane region" description="Helical" evidence="11">
    <location>
        <begin position="370"/>
        <end position="393"/>
    </location>
</feature>
<keyword evidence="3" id="KW-0050">Antiport</keyword>
<feature type="transmembrane region" description="Helical" evidence="11">
    <location>
        <begin position="12"/>
        <end position="28"/>
    </location>
</feature>
<dbReference type="InterPro" id="IPR006153">
    <property type="entry name" value="Cation/H_exchanger_TM"/>
</dbReference>
<dbReference type="InterPro" id="IPR038770">
    <property type="entry name" value="Na+/solute_symporter_sf"/>
</dbReference>
<feature type="transmembrane region" description="Helical" evidence="11">
    <location>
        <begin position="510"/>
        <end position="533"/>
    </location>
</feature>
<feature type="transmembrane region" description="Helical" evidence="11">
    <location>
        <begin position="65"/>
        <end position="82"/>
    </location>
</feature>
<gene>
    <name evidence="13" type="ORF">IWX46DRAFT_570394</name>
</gene>
<evidence type="ECO:0000313" key="14">
    <source>
        <dbReference type="Proteomes" id="UP001365128"/>
    </source>
</evidence>
<feature type="domain" description="Cation/H+ exchanger transmembrane" evidence="12">
    <location>
        <begin position="40"/>
        <end position="286"/>
    </location>
</feature>
<evidence type="ECO:0000256" key="10">
    <source>
        <dbReference type="SAM" id="MobiDB-lite"/>
    </source>
</evidence>
<feature type="transmembrane region" description="Helical" evidence="11">
    <location>
        <begin position="192"/>
        <end position="214"/>
    </location>
</feature>
<dbReference type="Proteomes" id="UP001365128">
    <property type="component" value="Unassembled WGS sequence"/>
</dbReference>
<protein>
    <submittedName>
        <fullName evidence="13">Sodium/hydrogen exchanger family-domain-containing protein</fullName>
    </submittedName>
</protein>
<dbReference type="PANTHER" id="PTHR43562:SF3">
    <property type="entry name" value="SODIUM ION_PROTON EXCHANGER (EUROFUNG)"/>
    <property type="match status" value="1"/>
</dbReference>
<evidence type="ECO:0000313" key="13">
    <source>
        <dbReference type="EMBL" id="KAK7541345.1"/>
    </source>
</evidence>
<name>A0ABR1M1M7_9PEZI</name>
<feature type="region of interest" description="Disordered" evidence="10">
    <location>
        <begin position="434"/>
        <end position="471"/>
    </location>
</feature>
<comment type="subcellular location">
    <subcellularLocation>
        <location evidence="1">Membrane</location>
        <topology evidence="1">Multi-pass membrane protein</topology>
    </subcellularLocation>
</comment>
<evidence type="ECO:0000256" key="9">
    <source>
        <dbReference type="ARBA" id="ARBA00023201"/>
    </source>
</evidence>
<keyword evidence="6" id="KW-0915">Sodium</keyword>
<comment type="caution">
    <text evidence="13">The sequence shown here is derived from an EMBL/GenBank/DDBJ whole genome shotgun (WGS) entry which is preliminary data.</text>
</comment>
<evidence type="ECO:0000256" key="5">
    <source>
        <dbReference type="ARBA" id="ARBA00022989"/>
    </source>
</evidence>
<evidence type="ECO:0000256" key="7">
    <source>
        <dbReference type="ARBA" id="ARBA00023065"/>
    </source>
</evidence>